<dbReference type="PROSITE" id="PS51257">
    <property type="entry name" value="PROKAR_LIPOPROTEIN"/>
    <property type="match status" value="1"/>
</dbReference>
<keyword evidence="1" id="KW-0732">Signal</keyword>
<dbReference type="AlphaFoldDB" id="A0A2P2MI74"/>
<dbReference type="PANTHER" id="PTHR33513:SF21">
    <property type="entry name" value="JMJN DOMAIN-CONTAINING PROTEIN"/>
    <property type="match status" value="1"/>
</dbReference>
<evidence type="ECO:0000259" key="2">
    <source>
        <dbReference type="Pfam" id="PF24847"/>
    </source>
</evidence>
<evidence type="ECO:0000256" key="1">
    <source>
        <dbReference type="SAM" id="SignalP"/>
    </source>
</evidence>
<sequence>MFPKLALGFSFFALFSLLSSCKMALNWFLNSAFTQVLGRTDSVGMQQHSNVISCPTDQECVQSQSLKDVAEEGGAMIVMRKEEYPNGFQVPLHYPRYKKADYEKMEDWKLDLLLNEYGLGFKGTLAEKRAFAMGTFLWLDQL</sequence>
<dbReference type="PANTHER" id="PTHR33513">
    <property type="entry name" value="OS06G0523300 PROTEIN"/>
    <property type="match status" value="1"/>
</dbReference>
<proteinExistence type="predicted"/>
<dbReference type="Pfam" id="PF24847">
    <property type="entry name" value="DUF7722"/>
    <property type="match status" value="1"/>
</dbReference>
<name>A0A2P2MI74_RHIMU</name>
<dbReference type="EMBL" id="GGEC01049441">
    <property type="protein sequence ID" value="MBX29925.1"/>
    <property type="molecule type" value="Transcribed_RNA"/>
</dbReference>
<reference evidence="3" key="1">
    <citation type="submission" date="2018-02" db="EMBL/GenBank/DDBJ databases">
        <title>Rhizophora mucronata_Transcriptome.</title>
        <authorList>
            <person name="Meera S.P."/>
            <person name="Sreeshan A."/>
            <person name="Augustine A."/>
        </authorList>
    </citation>
    <scope>NUCLEOTIDE SEQUENCE</scope>
    <source>
        <tissue evidence="3">Leaf</tissue>
    </source>
</reference>
<protein>
    <submittedName>
        <fullName evidence="3">Uncharacterized protein MANES_15G061400</fullName>
    </submittedName>
</protein>
<dbReference type="EMBL" id="GGEC01049442">
    <property type="protein sequence ID" value="MBX29926.1"/>
    <property type="molecule type" value="Transcribed_RNA"/>
</dbReference>
<evidence type="ECO:0000313" key="3">
    <source>
        <dbReference type="EMBL" id="MBX29926.1"/>
    </source>
</evidence>
<feature type="signal peptide" evidence="1">
    <location>
        <begin position="1"/>
        <end position="24"/>
    </location>
</feature>
<dbReference type="InterPro" id="IPR056139">
    <property type="entry name" value="DUF7722"/>
</dbReference>
<organism evidence="3">
    <name type="scientific">Rhizophora mucronata</name>
    <name type="common">Asiatic mangrove</name>
    <dbReference type="NCBI Taxonomy" id="61149"/>
    <lineage>
        <taxon>Eukaryota</taxon>
        <taxon>Viridiplantae</taxon>
        <taxon>Streptophyta</taxon>
        <taxon>Embryophyta</taxon>
        <taxon>Tracheophyta</taxon>
        <taxon>Spermatophyta</taxon>
        <taxon>Magnoliopsida</taxon>
        <taxon>eudicotyledons</taxon>
        <taxon>Gunneridae</taxon>
        <taxon>Pentapetalae</taxon>
        <taxon>rosids</taxon>
        <taxon>fabids</taxon>
        <taxon>Malpighiales</taxon>
        <taxon>Rhizophoraceae</taxon>
        <taxon>Rhizophora</taxon>
    </lineage>
</organism>
<feature type="domain" description="DUF7722" evidence="2">
    <location>
        <begin position="94"/>
        <end position="138"/>
    </location>
</feature>
<feature type="chain" id="PRO_5015085116" evidence="1">
    <location>
        <begin position="25"/>
        <end position="142"/>
    </location>
</feature>
<accession>A0A2P2MI74</accession>